<gene>
    <name evidence="2" type="ORF">HRR80_004684</name>
</gene>
<dbReference type="Proteomes" id="UP001161757">
    <property type="component" value="Unassembled WGS sequence"/>
</dbReference>
<accession>A0AAN6ETN4</accession>
<feature type="region of interest" description="Disordered" evidence="1">
    <location>
        <begin position="98"/>
        <end position="125"/>
    </location>
</feature>
<feature type="compositionally biased region" description="Acidic residues" evidence="1">
    <location>
        <begin position="99"/>
        <end position="116"/>
    </location>
</feature>
<proteinExistence type="predicted"/>
<dbReference type="AlphaFoldDB" id="A0AAN6ETN4"/>
<evidence type="ECO:0000313" key="3">
    <source>
        <dbReference type="Proteomes" id="UP001161757"/>
    </source>
</evidence>
<comment type="caution">
    <text evidence="2">The sequence shown here is derived from an EMBL/GenBank/DDBJ whole genome shotgun (WGS) entry which is preliminary data.</text>
</comment>
<protein>
    <submittedName>
        <fullName evidence="2">Uncharacterized protein</fullName>
    </submittedName>
</protein>
<organism evidence="2 3">
    <name type="scientific">Exophiala dermatitidis</name>
    <name type="common">Black yeast-like fungus</name>
    <name type="synonym">Wangiella dermatitidis</name>
    <dbReference type="NCBI Taxonomy" id="5970"/>
    <lineage>
        <taxon>Eukaryota</taxon>
        <taxon>Fungi</taxon>
        <taxon>Dikarya</taxon>
        <taxon>Ascomycota</taxon>
        <taxon>Pezizomycotina</taxon>
        <taxon>Eurotiomycetes</taxon>
        <taxon>Chaetothyriomycetidae</taxon>
        <taxon>Chaetothyriales</taxon>
        <taxon>Herpotrichiellaceae</taxon>
        <taxon>Exophiala</taxon>
    </lineage>
</organism>
<dbReference type="EMBL" id="JAJGCB010000008">
    <property type="protein sequence ID" value="KAJ8991342.1"/>
    <property type="molecule type" value="Genomic_DNA"/>
</dbReference>
<evidence type="ECO:0000313" key="2">
    <source>
        <dbReference type="EMBL" id="KAJ8991342.1"/>
    </source>
</evidence>
<name>A0AAN6ETN4_EXODE</name>
<reference evidence="2" key="1">
    <citation type="submission" date="2023-01" db="EMBL/GenBank/DDBJ databases">
        <title>Exophiala dermititidis isolated from Cystic Fibrosis Patient.</title>
        <authorList>
            <person name="Kurbessoian T."/>
            <person name="Crocker A."/>
            <person name="Murante D."/>
            <person name="Hogan D.A."/>
            <person name="Stajich J.E."/>
        </authorList>
    </citation>
    <scope>NUCLEOTIDE SEQUENCE</scope>
    <source>
        <strain evidence="2">Ex8</strain>
    </source>
</reference>
<sequence>MSDNSDEIREQRSRLIAIVSRINTFPDNVKEVFTDEVCDLILWLALHGLQAREMAWVVKLKVPRPVGDKASERITEAQHVLNLERTINHYIKDLLFQGDGDEGEGDGESGDADTTMDVEQRDADKEADDLVSRLIGRDEALNWSPYYLEKAIDYIVTENGGIDPIVQSRKLAEEGLALARWRARHPGQDPRPGMRYDKDYQAARRAFGREEPRRQALEATGYREDGSRAAERVLMKLWLLKMRQEGGFCGRNL</sequence>
<evidence type="ECO:0000256" key="1">
    <source>
        <dbReference type="SAM" id="MobiDB-lite"/>
    </source>
</evidence>